<name>A0A9N8VP10_9GLOM</name>
<proteinExistence type="predicted"/>
<evidence type="ECO:0000313" key="2">
    <source>
        <dbReference type="Proteomes" id="UP000789739"/>
    </source>
</evidence>
<dbReference type="AlphaFoldDB" id="A0A9N8VP10"/>
<sequence length="99" mass="11087">MSALTPITDIPILAENLKAPPNDKSKVKNGYLFFRYIMAEDIDNARKIYATKENVAMVEDNPKMAKADIAKDEKAYYRQLASELGLCMGEIQNAVGYPQ</sequence>
<organism evidence="1 2">
    <name type="scientific">Paraglomus brasilianum</name>
    <dbReference type="NCBI Taxonomy" id="144538"/>
    <lineage>
        <taxon>Eukaryota</taxon>
        <taxon>Fungi</taxon>
        <taxon>Fungi incertae sedis</taxon>
        <taxon>Mucoromycota</taxon>
        <taxon>Glomeromycotina</taxon>
        <taxon>Glomeromycetes</taxon>
        <taxon>Paraglomerales</taxon>
        <taxon>Paraglomeraceae</taxon>
        <taxon>Paraglomus</taxon>
    </lineage>
</organism>
<accession>A0A9N8VP10</accession>
<dbReference type="Proteomes" id="UP000789739">
    <property type="component" value="Unassembled WGS sequence"/>
</dbReference>
<reference evidence="1" key="1">
    <citation type="submission" date="2021-06" db="EMBL/GenBank/DDBJ databases">
        <authorList>
            <person name="Kallberg Y."/>
            <person name="Tangrot J."/>
            <person name="Rosling A."/>
        </authorList>
    </citation>
    <scope>NUCLEOTIDE SEQUENCE</scope>
    <source>
        <strain evidence="1">BR232B</strain>
    </source>
</reference>
<keyword evidence="2" id="KW-1185">Reference proteome</keyword>
<evidence type="ECO:0000313" key="1">
    <source>
        <dbReference type="EMBL" id="CAG8454875.1"/>
    </source>
</evidence>
<gene>
    <name evidence="1" type="ORF">PBRASI_LOCUS253</name>
</gene>
<comment type="caution">
    <text evidence="1">The sequence shown here is derived from an EMBL/GenBank/DDBJ whole genome shotgun (WGS) entry which is preliminary data.</text>
</comment>
<protein>
    <submittedName>
        <fullName evidence="1">8306_t:CDS:1</fullName>
    </submittedName>
</protein>
<dbReference type="EMBL" id="CAJVPI010000012">
    <property type="protein sequence ID" value="CAG8454875.1"/>
    <property type="molecule type" value="Genomic_DNA"/>
</dbReference>